<dbReference type="GO" id="GO:0005737">
    <property type="term" value="C:cytoplasm"/>
    <property type="evidence" value="ECO:0007669"/>
    <property type="project" value="UniProtKB-SubCell"/>
</dbReference>
<proteinExistence type="predicted"/>
<comment type="subcellular location">
    <subcellularLocation>
        <location evidence="1">Cytoplasm</location>
    </subcellularLocation>
</comment>
<dbReference type="AlphaFoldDB" id="A0A183SZ60"/>
<dbReference type="Gene3D" id="1.10.238.220">
    <property type="match status" value="1"/>
</dbReference>
<evidence type="ECO:0000256" key="2">
    <source>
        <dbReference type="ARBA" id="ARBA00022490"/>
    </source>
</evidence>
<dbReference type="GO" id="GO:0035303">
    <property type="term" value="P:regulation of dephosphorylation"/>
    <property type="evidence" value="ECO:0007669"/>
    <property type="project" value="InterPro"/>
</dbReference>
<dbReference type="GO" id="GO:0005819">
    <property type="term" value="C:spindle"/>
    <property type="evidence" value="ECO:0007669"/>
    <property type="project" value="TreeGrafter"/>
</dbReference>
<accession>A0A183SZ60</accession>
<sequence>LCYFKNRIYFSRQAWNRKRRLSVSTSKSTRVYSEDAFTLFKVPGENEILAQKLREEARAVLLERKSLELLDNDELAVLWNVLEKHKSAPADDGNSYLTYQQFCSAAKEASPKAQRYFTATIFGKLVHGDKLSRVNILSFFNYVMKTIWLQQTRIGISLYDMTGEGYLRESDLENYITELIPSLCKLSSIDKAFQTFYVCTATRKFFFFLDPLRAGRVRISDILASGFLDAMLELREASTTEEQLQANWFSHQSAMRVYGSYLQLDEDRNGMLSRQELSRFSNETLTDVFLDRVFQECLTYEGEMDYKTYLDFVLAMENKHEPQAITYLFRILDLGGQGRLCSGTLQYFFRAVEQRLRSDQDIPRFEDVRNEIFDMVKPANPDFITLDDLLRSRKGDTVISILIDLQAFWMYENREALVVDMNDEAAI</sequence>
<evidence type="ECO:0000256" key="3">
    <source>
        <dbReference type="ARBA" id="ARBA00022837"/>
    </source>
</evidence>
<organism evidence="4">
    <name type="scientific">Schistocephalus solidus</name>
    <name type="common">Tapeworm</name>
    <dbReference type="NCBI Taxonomy" id="70667"/>
    <lineage>
        <taxon>Eukaryota</taxon>
        <taxon>Metazoa</taxon>
        <taxon>Spiralia</taxon>
        <taxon>Lophotrochozoa</taxon>
        <taxon>Platyhelminthes</taxon>
        <taxon>Cestoda</taxon>
        <taxon>Eucestoda</taxon>
        <taxon>Diphyllobothriidea</taxon>
        <taxon>Diphyllobothriidae</taxon>
        <taxon>Schistocephalus</taxon>
    </lineage>
</organism>
<keyword evidence="3" id="KW-0106">Calcium</keyword>
<dbReference type="InterPro" id="IPR011992">
    <property type="entry name" value="EF-hand-dom_pair"/>
</dbReference>
<dbReference type="InterPro" id="IPR039865">
    <property type="entry name" value="PPP2R3C"/>
</dbReference>
<dbReference type="GO" id="GO:0030865">
    <property type="term" value="P:cortical cytoskeleton organization"/>
    <property type="evidence" value="ECO:0007669"/>
    <property type="project" value="TreeGrafter"/>
</dbReference>
<dbReference type="PANTHER" id="PTHR12085">
    <property type="entry name" value="SERINE/THREONINE-PROTEIN PHOSPHATASE 2A REGULATORY SUBUNIT B'' SUBUNIT GAMMA"/>
    <property type="match status" value="1"/>
</dbReference>
<dbReference type="WBParaSite" id="SSLN_0000987001-mRNA-1">
    <property type="protein sequence ID" value="SSLN_0000987001-mRNA-1"/>
    <property type="gene ID" value="SSLN_0000987001"/>
</dbReference>
<dbReference type="SUPFAM" id="SSF47473">
    <property type="entry name" value="EF-hand"/>
    <property type="match status" value="1"/>
</dbReference>
<dbReference type="InterPro" id="IPR018247">
    <property type="entry name" value="EF_Hand_1_Ca_BS"/>
</dbReference>
<evidence type="ECO:0000256" key="1">
    <source>
        <dbReference type="ARBA" id="ARBA00004496"/>
    </source>
</evidence>
<name>A0A183SZ60_SCHSO</name>
<evidence type="ECO:0000313" key="4">
    <source>
        <dbReference type="WBParaSite" id="SSLN_0000987001-mRNA-1"/>
    </source>
</evidence>
<dbReference type="PANTHER" id="PTHR12085:SF3">
    <property type="entry name" value="SERINE_THREONINE-PROTEIN PHOSPHATASE 2A REGULATORY SUBUNIT B'' SUBUNIT GAMMA"/>
    <property type="match status" value="1"/>
</dbReference>
<protein>
    <submittedName>
        <fullName evidence="4">Serine/threonine-protein phosphatase 2A regulatory subunit B'' subunit gamma</fullName>
    </submittedName>
</protein>
<dbReference type="GO" id="GO:0005813">
    <property type="term" value="C:centrosome"/>
    <property type="evidence" value="ECO:0007669"/>
    <property type="project" value="TreeGrafter"/>
</dbReference>
<dbReference type="CDD" id="cd21505">
    <property type="entry name" value="PPP2R3C"/>
    <property type="match status" value="1"/>
</dbReference>
<reference evidence="4" key="1">
    <citation type="submission" date="2016-06" db="UniProtKB">
        <authorList>
            <consortium name="WormBaseParasite"/>
        </authorList>
    </citation>
    <scope>IDENTIFICATION</scope>
</reference>
<keyword evidence="2" id="KW-0963">Cytoplasm</keyword>
<dbReference type="Gene3D" id="1.10.238.10">
    <property type="entry name" value="EF-hand"/>
    <property type="match status" value="1"/>
</dbReference>
<dbReference type="PROSITE" id="PS00018">
    <property type="entry name" value="EF_HAND_1"/>
    <property type="match status" value="1"/>
</dbReference>
<dbReference type="GO" id="GO:0000226">
    <property type="term" value="P:microtubule cytoskeleton organization"/>
    <property type="evidence" value="ECO:0007669"/>
    <property type="project" value="TreeGrafter"/>
</dbReference>